<keyword evidence="10" id="KW-1185">Reference proteome</keyword>
<feature type="transmembrane region" description="Helical" evidence="6">
    <location>
        <begin position="471"/>
        <end position="495"/>
    </location>
</feature>
<dbReference type="GO" id="GO:0022857">
    <property type="term" value="F:transmembrane transporter activity"/>
    <property type="evidence" value="ECO:0007669"/>
    <property type="project" value="TreeGrafter"/>
</dbReference>
<evidence type="ECO:0000256" key="3">
    <source>
        <dbReference type="ARBA" id="ARBA00022692"/>
    </source>
</evidence>
<keyword evidence="5 6" id="KW-0472">Membrane</keyword>
<evidence type="ECO:0000256" key="6">
    <source>
        <dbReference type="SAM" id="Phobius"/>
    </source>
</evidence>
<keyword evidence="4 6" id="KW-1133">Transmembrane helix</keyword>
<reference evidence="9" key="1">
    <citation type="submission" date="2021-09" db="EMBL/GenBank/DDBJ databases">
        <title>Fulvivirga sp. isolated from coastal sediment.</title>
        <authorList>
            <person name="Yu H."/>
        </authorList>
    </citation>
    <scope>NUCLEOTIDE SEQUENCE</scope>
    <source>
        <strain evidence="9">1062</strain>
    </source>
</reference>
<feature type="transmembrane region" description="Helical" evidence="6">
    <location>
        <begin position="96"/>
        <end position="116"/>
    </location>
</feature>
<dbReference type="InterPro" id="IPR050250">
    <property type="entry name" value="Macrolide_Exporter_MacB"/>
</dbReference>
<keyword evidence="3 6" id="KW-0812">Transmembrane</keyword>
<dbReference type="InterPro" id="IPR047699">
    <property type="entry name" value="Permease_put_prefix"/>
</dbReference>
<organism evidence="9 10">
    <name type="scientific">Fulvivirga sedimenti</name>
    <dbReference type="NCBI Taxonomy" id="2879465"/>
    <lineage>
        <taxon>Bacteria</taxon>
        <taxon>Pseudomonadati</taxon>
        <taxon>Bacteroidota</taxon>
        <taxon>Cytophagia</taxon>
        <taxon>Cytophagales</taxon>
        <taxon>Fulvivirgaceae</taxon>
        <taxon>Fulvivirga</taxon>
    </lineage>
</organism>
<feature type="transmembrane region" description="Helical" evidence="6">
    <location>
        <begin position="815"/>
        <end position="834"/>
    </location>
</feature>
<keyword evidence="2" id="KW-1003">Cell membrane</keyword>
<dbReference type="GO" id="GO:0005886">
    <property type="term" value="C:plasma membrane"/>
    <property type="evidence" value="ECO:0007669"/>
    <property type="project" value="UniProtKB-SubCell"/>
</dbReference>
<gene>
    <name evidence="9" type="ORF">LDX50_03815</name>
</gene>
<feature type="transmembrane region" description="Helical" evidence="6">
    <location>
        <begin position="374"/>
        <end position="396"/>
    </location>
</feature>
<feature type="domain" description="ABC3 transporter permease C-terminal" evidence="7">
    <location>
        <begin position="767"/>
        <end position="879"/>
    </location>
</feature>
<dbReference type="InterPro" id="IPR025857">
    <property type="entry name" value="MacB_PCD"/>
</dbReference>
<comment type="caution">
    <text evidence="9">The sequence shown here is derived from an EMBL/GenBank/DDBJ whole genome shotgun (WGS) entry which is preliminary data.</text>
</comment>
<feature type="transmembrane region" description="Helical" evidence="6">
    <location>
        <begin position="763"/>
        <end position="788"/>
    </location>
</feature>
<accession>A0A9X1HPK3</accession>
<feature type="domain" description="MacB-like periplasmic core" evidence="8">
    <location>
        <begin position="95"/>
        <end position="320"/>
    </location>
</feature>
<evidence type="ECO:0000256" key="2">
    <source>
        <dbReference type="ARBA" id="ARBA00022475"/>
    </source>
</evidence>
<dbReference type="NCBIfam" id="NF038404">
    <property type="entry name" value="perm_prefix_2"/>
    <property type="match status" value="1"/>
</dbReference>
<dbReference type="AlphaFoldDB" id="A0A9X1HPK3"/>
<comment type="subcellular location">
    <subcellularLocation>
        <location evidence="1">Cell membrane</location>
        <topology evidence="1">Multi-pass membrane protein</topology>
    </subcellularLocation>
</comment>
<dbReference type="Proteomes" id="UP001139409">
    <property type="component" value="Unassembled WGS sequence"/>
</dbReference>
<evidence type="ECO:0000313" key="10">
    <source>
        <dbReference type="Proteomes" id="UP001139409"/>
    </source>
</evidence>
<feature type="transmembrane region" description="Helical" evidence="6">
    <location>
        <begin position="849"/>
        <end position="872"/>
    </location>
</feature>
<protein>
    <submittedName>
        <fullName evidence="9">ABC transporter permease</fullName>
    </submittedName>
</protein>
<dbReference type="PANTHER" id="PTHR30572:SF18">
    <property type="entry name" value="ABC-TYPE MACROLIDE FAMILY EXPORT SYSTEM PERMEASE COMPONENT 2"/>
    <property type="match status" value="1"/>
</dbReference>
<dbReference type="EMBL" id="JAIXNE010000001">
    <property type="protein sequence ID" value="MCA6073979.1"/>
    <property type="molecule type" value="Genomic_DNA"/>
</dbReference>
<feature type="domain" description="ABC3 transporter permease C-terminal" evidence="7">
    <location>
        <begin position="381"/>
        <end position="493"/>
    </location>
</feature>
<dbReference type="PANTHER" id="PTHR30572">
    <property type="entry name" value="MEMBRANE COMPONENT OF TRANSPORTER-RELATED"/>
    <property type="match status" value="1"/>
</dbReference>
<name>A0A9X1HPK3_9BACT</name>
<evidence type="ECO:0000256" key="5">
    <source>
        <dbReference type="ARBA" id="ARBA00023136"/>
    </source>
</evidence>
<proteinExistence type="predicted"/>
<evidence type="ECO:0000256" key="4">
    <source>
        <dbReference type="ARBA" id="ARBA00022989"/>
    </source>
</evidence>
<dbReference type="Pfam" id="PF12704">
    <property type="entry name" value="MacB_PCD"/>
    <property type="match status" value="2"/>
</dbReference>
<dbReference type="RefSeq" id="WP_225697087.1">
    <property type="nucleotide sequence ID" value="NZ_JAIXNE010000001.1"/>
</dbReference>
<evidence type="ECO:0000259" key="7">
    <source>
        <dbReference type="Pfam" id="PF02687"/>
    </source>
</evidence>
<feature type="domain" description="MacB-like periplasmic core" evidence="8">
    <location>
        <begin position="551"/>
        <end position="720"/>
    </location>
</feature>
<feature type="transmembrane region" description="Helical" evidence="6">
    <location>
        <begin position="516"/>
        <end position="536"/>
    </location>
</feature>
<dbReference type="Pfam" id="PF02687">
    <property type="entry name" value="FtsX"/>
    <property type="match status" value="2"/>
</dbReference>
<evidence type="ECO:0000256" key="1">
    <source>
        <dbReference type="ARBA" id="ARBA00004651"/>
    </source>
</evidence>
<sequence length="886" mass="101580">MHPEPPHRFTRFLEWFCPPELCEAILGDLYEQFEMDIDQVGQRRANRRYRWNVIRFFRPGILFRNRNRIKLFNNMMWSNYLKVAFRNLYRRRLYSLINAVGLSIGIAFCGLIYLYIQNEKSFDKFQTNGDRIFRIEEYGYDDWGAKETGELYRYSAYVQIPVIPTLKAEVPQVEFATRFSPHGEGIFTYGDKIFNEEITFTDKDFFQIFSFELLEGNREKLFNDKNEVVITPSIVEKYFDGESPLGKTIELSIFGDNQPYVVTGVIEEAPANSSITYSLLIPQENRPFFEQSKDRWNNFNTPSFVMLYKNADMEQFEANLDIIVEKYMGENLERWREDSSLPEDLELFKFKYTRFTDIHMDTKVEWTRSSDPQYSYILGGIALFILLIACINYISLALTTSASRRIEVGIRKAIGAQRNQLLAQFSFESMLLALISMIVGLGLITVFLPYFNEFTTKEIVLGGPDLIRLTLVSLVITLLVGFLSGGYPALFLSAIRPTQVLKGNFTGRLNAGFTKPLVILQFTLSAVLIISSLIMYRQMKFITTKDLGYESSQVVVIPTQVGYNPEGNRIIANFRNALNNEPDIESVSGTTTAFSQGWSRNGYKYKGEDKTAYVFGVDPNYIPLLNIEILEGRNFDPAIASDSNALIVNESLVRDLGWEDPLAERLNWREDSLDGHAIIGVVKDYHFLSLESGIYPMFLSINNDDVGYLNYILVRIRPGAIDNAMGILKEKWKDIAPDKPFDYTFLDEDVANQYASYKRWMNIMGLATGFAILISCLGLFGLAGINAVNRTKEIGIRKVMGAEIHNIFVLLNRQFIWLALISFIIATPLSYYLMNQWLSEFEFAVEISWQIFAISMLAGLSIALLTVSYHAIRAANINPSETLKYE</sequence>
<feature type="transmembrane region" description="Helical" evidence="6">
    <location>
        <begin position="430"/>
        <end position="451"/>
    </location>
</feature>
<evidence type="ECO:0000313" key="9">
    <source>
        <dbReference type="EMBL" id="MCA6073979.1"/>
    </source>
</evidence>
<evidence type="ECO:0000259" key="8">
    <source>
        <dbReference type="Pfam" id="PF12704"/>
    </source>
</evidence>
<dbReference type="InterPro" id="IPR003838">
    <property type="entry name" value="ABC3_permease_C"/>
</dbReference>